<dbReference type="Pfam" id="PF00903">
    <property type="entry name" value="Glyoxalase"/>
    <property type="match status" value="1"/>
</dbReference>
<dbReference type="KEGG" id="nkf:Nkreftii_000938"/>
<dbReference type="Proteomes" id="UP000593737">
    <property type="component" value="Chromosome"/>
</dbReference>
<evidence type="ECO:0000259" key="1">
    <source>
        <dbReference type="PROSITE" id="PS51819"/>
    </source>
</evidence>
<dbReference type="InterPro" id="IPR037523">
    <property type="entry name" value="VOC_core"/>
</dbReference>
<dbReference type="GO" id="GO:0051213">
    <property type="term" value="F:dioxygenase activity"/>
    <property type="evidence" value="ECO:0007669"/>
    <property type="project" value="UniProtKB-KW"/>
</dbReference>
<gene>
    <name evidence="2" type="ORF">Nkreftii_000938</name>
</gene>
<dbReference type="PROSITE" id="PS51819">
    <property type="entry name" value="VOC"/>
    <property type="match status" value="1"/>
</dbReference>
<evidence type="ECO:0000313" key="3">
    <source>
        <dbReference type="Proteomes" id="UP000593737"/>
    </source>
</evidence>
<evidence type="ECO:0000313" key="2">
    <source>
        <dbReference type="EMBL" id="QPD03164.1"/>
    </source>
</evidence>
<name>A0A7S8IYK3_9BACT</name>
<organism evidence="2 3">
    <name type="scientific">Candidatus Nitrospira kreftii</name>
    <dbReference type="NCBI Taxonomy" id="2652173"/>
    <lineage>
        <taxon>Bacteria</taxon>
        <taxon>Pseudomonadati</taxon>
        <taxon>Nitrospirota</taxon>
        <taxon>Nitrospiria</taxon>
        <taxon>Nitrospirales</taxon>
        <taxon>Nitrospiraceae</taxon>
        <taxon>Nitrospira</taxon>
    </lineage>
</organism>
<dbReference type="InterPro" id="IPR029068">
    <property type="entry name" value="Glyas_Bleomycin-R_OHBP_Dase"/>
</dbReference>
<keyword evidence="2" id="KW-0223">Dioxygenase</keyword>
<dbReference type="AlphaFoldDB" id="A0A7S8IYK3"/>
<protein>
    <submittedName>
        <fullName evidence="2">Glyoxalase/bleomycin resistance protein/dioxygenase</fullName>
    </submittedName>
</protein>
<dbReference type="Gene3D" id="3.10.180.10">
    <property type="entry name" value="2,3-Dihydroxybiphenyl 1,2-Dioxygenase, domain 1"/>
    <property type="match status" value="1"/>
</dbReference>
<proteinExistence type="predicted"/>
<keyword evidence="2" id="KW-0560">Oxidoreductase</keyword>
<dbReference type="SUPFAM" id="SSF54593">
    <property type="entry name" value="Glyoxalase/Bleomycin resistance protein/Dihydroxybiphenyl dioxygenase"/>
    <property type="match status" value="1"/>
</dbReference>
<dbReference type="InterPro" id="IPR004360">
    <property type="entry name" value="Glyas_Fos-R_dOase_dom"/>
</dbReference>
<accession>A0A7S8IYK3</accession>
<sequence>MELNQVTLPAIDVAASIRFYRTMGFELIVEEPHYARFRSSVGDATFSVHAVGEIFEPSQTVVYFECQSLDEEVVALQAKGIGFFQEPRDEPWLWREARMRDPSGNTICLYHAGKNRLAPPWRVRR</sequence>
<dbReference type="EMBL" id="CP047423">
    <property type="protein sequence ID" value="QPD03164.1"/>
    <property type="molecule type" value="Genomic_DNA"/>
</dbReference>
<feature type="domain" description="VOC" evidence="1">
    <location>
        <begin position="2"/>
        <end position="112"/>
    </location>
</feature>
<reference evidence="2 3" key="1">
    <citation type="journal article" date="2020" name="ISME J.">
        <title>Enrichment and physiological characterization of a novel comammox Nitrospira indicates ammonium inhibition of complete nitrification.</title>
        <authorList>
            <person name="Sakoula D."/>
            <person name="Koch H."/>
            <person name="Frank J."/>
            <person name="Jetten M.S.M."/>
            <person name="van Kessel M.A.H.J."/>
            <person name="Lucker S."/>
        </authorList>
    </citation>
    <scope>NUCLEOTIDE SEQUENCE [LARGE SCALE GENOMIC DNA]</scope>
    <source>
        <strain evidence="2">Comreactor17</strain>
    </source>
</reference>